<evidence type="ECO:0000256" key="3">
    <source>
        <dbReference type="ARBA" id="ARBA00022676"/>
    </source>
</evidence>
<evidence type="ECO:0000256" key="7">
    <source>
        <dbReference type="ARBA" id="ARBA00022989"/>
    </source>
</evidence>
<keyword evidence="7" id="KW-1133">Transmembrane helix</keyword>
<dbReference type="Gene3D" id="3.90.1480.20">
    <property type="entry name" value="Glycosyl transferase family 29"/>
    <property type="match status" value="2"/>
</dbReference>
<keyword evidence="10" id="KW-0325">Glycoprotein</keyword>
<dbReference type="Proteomes" id="UP001189429">
    <property type="component" value="Unassembled WGS sequence"/>
</dbReference>
<keyword evidence="6" id="KW-0735">Signal-anchor</keyword>
<dbReference type="EMBL" id="CAUYUJ010017185">
    <property type="protein sequence ID" value="CAK0872648.1"/>
    <property type="molecule type" value="Genomic_DNA"/>
</dbReference>
<evidence type="ECO:0000256" key="5">
    <source>
        <dbReference type="ARBA" id="ARBA00022692"/>
    </source>
</evidence>
<comment type="similarity">
    <text evidence="2">Belongs to the glycosyltransferase 29 family.</text>
</comment>
<dbReference type="InterPro" id="IPR038578">
    <property type="entry name" value="GT29-like_sf"/>
</dbReference>
<evidence type="ECO:0000313" key="12">
    <source>
        <dbReference type="Proteomes" id="UP001189429"/>
    </source>
</evidence>
<evidence type="ECO:0000256" key="8">
    <source>
        <dbReference type="ARBA" id="ARBA00023034"/>
    </source>
</evidence>
<dbReference type="InterPro" id="IPR050943">
    <property type="entry name" value="Glycosyltr_29_Sialyltrsf"/>
</dbReference>
<evidence type="ECO:0000313" key="11">
    <source>
        <dbReference type="EMBL" id="CAK0872648.1"/>
    </source>
</evidence>
<accession>A0ABN9VHF6</accession>
<comment type="subcellular location">
    <subcellularLocation>
        <location evidence="1">Golgi apparatus membrane</location>
        <topology evidence="1">Single-pass type II membrane protein</topology>
    </subcellularLocation>
</comment>
<feature type="non-terminal residue" evidence="11">
    <location>
        <position position="378"/>
    </location>
</feature>
<keyword evidence="9" id="KW-0472">Membrane</keyword>
<reference evidence="11" key="1">
    <citation type="submission" date="2023-10" db="EMBL/GenBank/DDBJ databases">
        <authorList>
            <person name="Chen Y."/>
            <person name="Shah S."/>
            <person name="Dougan E. K."/>
            <person name="Thang M."/>
            <person name="Chan C."/>
        </authorList>
    </citation>
    <scope>NUCLEOTIDE SEQUENCE [LARGE SCALE GENOMIC DNA]</scope>
</reference>
<keyword evidence="8" id="KW-0333">Golgi apparatus</keyword>
<keyword evidence="3" id="KW-0328">Glycosyltransferase</keyword>
<gene>
    <name evidence="11" type="ORF">PCOR1329_LOCUS58047</name>
</gene>
<name>A0ABN9VHF6_9DINO</name>
<protein>
    <submittedName>
        <fullName evidence="11">Uncharacterized protein</fullName>
    </submittedName>
</protein>
<evidence type="ECO:0000256" key="9">
    <source>
        <dbReference type="ARBA" id="ARBA00023136"/>
    </source>
</evidence>
<proteinExistence type="inferred from homology"/>
<evidence type="ECO:0000256" key="6">
    <source>
        <dbReference type="ARBA" id="ARBA00022968"/>
    </source>
</evidence>
<dbReference type="Pfam" id="PF00777">
    <property type="entry name" value="Glyco_transf_29"/>
    <property type="match status" value="2"/>
</dbReference>
<keyword evidence="4" id="KW-0808">Transferase</keyword>
<evidence type="ECO:0000256" key="2">
    <source>
        <dbReference type="ARBA" id="ARBA00006003"/>
    </source>
</evidence>
<dbReference type="InterPro" id="IPR001675">
    <property type="entry name" value="Glyco_trans_29"/>
</dbReference>
<organism evidence="11 12">
    <name type="scientific">Prorocentrum cordatum</name>
    <dbReference type="NCBI Taxonomy" id="2364126"/>
    <lineage>
        <taxon>Eukaryota</taxon>
        <taxon>Sar</taxon>
        <taxon>Alveolata</taxon>
        <taxon>Dinophyceae</taxon>
        <taxon>Prorocentrales</taxon>
        <taxon>Prorocentraceae</taxon>
        <taxon>Prorocentrum</taxon>
    </lineage>
</organism>
<evidence type="ECO:0000256" key="10">
    <source>
        <dbReference type="ARBA" id="ARBA00023180"/>
    </source>
</evidence>
<comment type="caution">
    <text evidence="11">The sequence shown here is derived from an EMBL/GenBank/DDBJ whole genome shotgun (WGS) entry which is preliminary data.</text>
</comment>
<evidence type="ECO:0000256" key="4">
    <source>
        <dbReference type="ARBA" id="ARBA00022679"/>
    </source>
</evidence>
<keyword evidence="12" id="KW-1185">Reference proteome</keyword>
<dbReference type="PANTHER" id="PTHR11987">
    <property type="entry name" value="ALPHA-2,8-SIALYLTRANSFERASE"/>
    <property type="match status" value="1"/>
</dbReference>
<sequence>MPGAEEVGTAAGASAEPWGKAALDAVVSGIGVLQWEEALPAFGSCAFVGREASLVGKGLGAEIDLHDTVIRSDRLPNGAHRRDFGGRTDVLLAGPDVLQGCAGYGLRYLMSRLGPAPPSDAPPVMDGASDAPFSCAANASCGFGVLVLLAAPAGPPGAPGGCRWPRPQGVLRPAVAQLAAGLLGHAAPPSPQLQALAAFAPVCRSLRVYGLGEGSAGEAPAHDFEAERRAVDGLCDPAAGAAPRGAAGRGPGGEEERWLRARLAEAARRGALAVEEAGAPYRRARLRDVVSNYTGDDDTLPLPMKRCALVGGSSILHDRGLGPEIDAHDTVIRVNRLPTPAFFADWGRRTDIYFAEPDFFRYSLQTKQMGLRSATRGF</sequence>
<keyword evidence="5" id="KW-0812">Transmembrane</keyword>
<evidence type="ECO:0000256" key="1">
    <source>
        <dbReference type="ARBA" id="ARBA00004323"/>
    </source>
</evidence>
<dbReference type="PANTHER" id="PTHR11987:SF53">
    <property type="entry name" value="ALPHA-2,8-SIALYLTRANSFERASE 8F-LIKE"/>
    <property type="match status" value="1"/>
</dbReference>